<accession>A0ABS2Q5I5</accession>
<reference evidence="4 5" key="1">
    <citation type="submission" date="2021-01" db="EMBL/GenBank/DDBJ databases">
        <title>Genomic Encyclopedia of Type Strains, Phase IV (KMG-IV): sequencing the most valuable type-strain genomes for metagenomic binning, comparative biology and taxonomic classification.</title>
        <authorList>
            <person name="Goeker M."/>
        </authorList>
    </citation>
    <scope>NUCLEOTIDE SEQUENCE [LARGE SCALE GENOMIC DNA]</scope>
    <source>
        <strain evidence="4 5">DSM 100968</strain>
    </source>
</reference>
<proteinExistence type="inferred from homology"/>
<dbReference type="EMBL" id="JAFBEV010000003">
    <property type="protein sequence ID" value="MBM7657049.1"/>
    <property type="molecule type" value="Genomic_DNA"/>
</dbReference>
<keyword evidence="2" id="KW-0472">Membrane</keyword>
<evidence type="ECO:0000313" key="4">
    <source>
        <dbReference type="EMBL" id="MBM7657049.1"/>
    </source>
</evidence>
<dbReference type="Pfam" id="PF02397">
    <property type="entry name" value="Bac_transf"/>
    <property type="match status" value="1"/>
</dbReference>
<keyword evidence="2" id="KW-0812">Transmembrane</keyword>
<sequence>MGLSKPPADKRVVSTVRRRHNVRQLHVKSNQDVFYFSVKRAMDICGALAGLILLFPIFLLISFLIKLSDPKGSIFFKQVRVGMDGKPFQIYKFRSMVHHAEDLLDDLLDKNETHGPMFKMRDDPRVTRVGRFLRKTSLDEFPQLVNVLKGEMSLVGPRPPLPREVIEYSERDKQRLLVKPGCTGLWQVAGRSSVGFETMVQLDLAYINQRGILLDIKIILKTIPILFHSKNAY</sequence>
<evidence type="ECO:0000259" key="3">
    <source>
        <dbReference type="Pfam" id="PF02397"/>
    </source>
</evidence>
<evidence type="ECO:0000256" key="1">
    <source>
        <dbReference type="ARBA" id="ARBA00006464"/>
    </source>
</evidence>
<feature type="domain" description="Bacterial sugar transferase" evidence="3">
    <location>
        <begin position="39"/>
        <end position="227"/>
    </location>
</feature>
<dbReference type="PANTHER" id="PTHR30576">
    <property type="entry name" value="COLANIC BIOSYNTHESIS UDP-GLUCOSE LIPID CARRIER TRANSFERASE"/>
    <property type="match status" value="1"/>
</dbReference>
<dbReference type="RefSeq" id="WP_205005410.1">
    <property type="nucleotide sequence ID" value="NZ_CBCRXA010000003.1"/>
</dbReference>
<protein>
    <submittedName>
        <fullName evidence="4">Lipopolysaccharide/colanic/teichoic acid biosynthesis glycosyltransferase</fullName>
    </submittedName>
</protein>
<organism evidence="4 5">
    <name type="scientific">Sporolactobacillus spathodeae</name>
    <dbReference type="NCBI Taxonomy" id="1465502"/>
    <lineage>
        <taxon>Bacteria</taxon>
        <taxon>Bacillati</taxon>
        <taxon>Bacillota</taxon>
        <taxon>Bacilli</taxon>
        <taxon>Bacillales</taxon>
        <taxon>Sporolactobacillaceae</taxon>
        <taxon>Sporolactobacillus</taxon>
    </lineage>
</organism>
<keyword evidence="2" id="KW-1133">Transmembrane helix</keyword>
<evidence type="ECO:0000256" key="2">
    <source>
        <dbReference type="SAM" id="Phobius"/>
    </source>
</evidence>
<name>A0ABS2Q5I5_9BACL</name>
<comment type="similarity">
    <text evidence="1">Belongs to the bacterial sugar transferase family.</text>
</comment>
<dbReference type="Proteomes" id="UP000823201">
    <property type="component" value="Unassembled WGS sequence"/>
</dbReference>
<keyword evidence="5" id="KW-1185">Reference proteome</keyword>
<feature type="transmembrane region" description="Helical" evidence="2">
    <location>
        <begin position="44"/>
        <end position="65"/>
    </location>
</feature>
<comment type="caution">
    <text evidence="4">The sequence shown here is derived from an EMBL/GenBank/DDBJ whole genome shotgun (WGS) entry which is preliminary data.</text>
</comment>
<dbReference type="PANTHER" id="PTHR30576:SF10">
    <property type="entry name" value="SLL5057 PROTEIN"/>
    <property type="match status" value="1"/>
</dbReference>
<gene>
    <name evidence="4" type="ORF">JOC27_000490</name>
</gene>
<evidence type="ECO:0000313" key="5">
    <source>
        <dbReference type="Proteomes" id="UP000823201"/>
    </source>
</evidence>
<dbReference type="InterPro" id="IPR003362">
    <property type="entry name" value="Bact_transf"/>
</dbReference>